<protein>
    <recommendedName>
        <fullName evidence="3">Type VI secretion system baseplate subunit TssF</fullName>
    </recommendedName>
</protein>
<dbReference type="Proteomes" id="UP000257039">
    <property type="component" value="Unassembled WGS sequence"/>
</dbReference>
<evidence type="ECO:0000313" key="2">
    <source>
        <dbReference type="Proteomes" id="UP000257039"/>
    </source>
</evidence>
<dbReference type="InterPro" id="IPR010272">
    <property type="entry name" value="T6SS_TssF"/>
</dbReference>
<organism evidence="1 2">
    <name type="scientific">Zooshikella ganghwensis</name>
    <dbReference type="NCBI Taxonomy" id="202772"/>
    <lineage>
        <taxon>Bacteria</taxon>
        <taxon>Pseudomonadati</taxon>
        <taxon>Pseudomonadota</taxon>
        <taxon>Gammaproteobacteria</taxon>
        <taxon>Oceanospirillales</taxon>
        <taxon>Zooshikellaceae</taxon>
        <taxon>Zooshikella</taxon>
    </lineage>
</organism>
<dbReference type="RefSeq" id="WP_094786271.1">
    <property type="nucleotide sequence ID" value="NZ_NDXW01000001.1"/>
</dbReference>
<evidence type="ECO:0000313" key="1">
    <source>
        <dbReference type="EMBL" id="RDH42826.1"/>
    </source>
</evidence>
<dbReference type="PANTHER" id="PTHR35370">
    <property type="entry name" value="CYTOPLASMIC PROTEIN-RELATED-RELATED"/>
    <property type="match status" value="1"/>
</dbReference>
<gene>
    <name evidence="1" type="ORF">B9G39_04820</name>
</gene>
<proteinExistence type="predicted"/>
<dbReference type="AlphaFoldDB" id="A0A4P9VJM5"/>
<sequence>MDLNTQLKKAYSDELSFINEFNEQLTTGYSELPVDSQNPEIKQLLESVALLIARNRVTSQQHIDQLYRRLFYQLYPYLTSPVPAMALVKVESLHSYDRVQLPAKTGMIFSTPDDEYAYFQTLFDLSIEPIRLDTVSCYSSYTLQSKLEVKISNHSTKPYPLRSTHFFLWAGDDYCLTLQLQQLLKDNIKKVEAEFENGCRYPCEVSIGIPNIDNSSLYQKNPLAIERHRFQLPMMASYLTIKCPEAPEQWQMCKINLIIDKPWPPELNITRKMFQLNVVPVENLQQEEADTIEFDGVQTVWPILPPRTKSTLSLCTLEGVYQVKNNERIALHSGVVKSTSGHYAIHDVVSGNQQKHEVAINMPEAFDEPVDIIIQGRWHDPTFSQLLWKPLAIRWYEHDLPDLSLQLLPSTKQAIVPFCASITLTPEQYLALSAVKNKVRLDLGDILLILDSMGTVWLREFKRIRELLAKCYCYDYQTVNDQGKPCLGLHYVIAFHPFEDHFNPLIKAFIDRLAAILKLWIAACPIKLTTDAIPEA</sequence>
<comment type="caution">
    <text evidence="1">The sequence shown here is derived from an EMBL/GenBank/DDBJ whole genome shotgun (WGS) entry which is preliminary data.</text>
</comment>
<dbReference type="PANTHER" id="PTHR35370:SF1">
    <property type="entry name" value="TYPE VI SECRETION SYSTEM COMPONENT TSSF1"/>
    <property type="match status" value="1"/>
</dbReference>
<name>A0A4P9VJM5_9GAMM</name>
<evidence type="ECO:0008006" key="3">
    <source>
        <dbReference type="Google" id="ProtNLM"/>
    </source>
</evidence>
<keyword evidence="2" id="KW-1185">Reference proteome</keyword>
<dbReference type="Pfam" id="PF05947">
    <property type="entry name" value="T6SS_TssF"/>
    <property type="match status" value="1"/>
</dbReference>
<reference evidence="1 2" key="1">
    <citation type="submission" date="2017-04" db="EMBL/GenBank/DDBJ databases">
        <title>Draft genome sequence of Zooshikella ganghwensis VG4 isolated from Red Sea sediments.</title>
        <authorList>
            <person name="Rehman Z."/>
            <person name="Alam I."/>
            <person name="Kamau A."/>
            <person name="Bajic V."/>
            <person name="Leiknes T."/>
        </authorList>
    </citation>
    <scope>NUCLEOTIDE SEQUENCE [LARGE SCALE GENOMIC DNA]</scope>
    <source>
        <strain evidence="1 2">VG4</strain>
    </source>
</reference>
<dbReference type="EMBL" id="NDXW01000001">
    <property type="protein sequence ID" value="RDH42826.1"/>
    <property type="molecule type" value="Genomic_DNA"/>
</dbReference>
<accession>A0A4P9VJM5</accession>